<dbReference type="EMBL" id="UOFC01000075">
    <property type="protein sequence ID" value="VAW45778.1"/>
    <property type="molecule type" value="Genomic_DNA"/>
</dbReference>
<dbReference type="Pfam" id="PF00578">
    <property type="entry name" value="AhpC-TSA"/>
    <property type="match status" value="1"/>
</dbReference>
<dbReference type="SUPFAM" id="SSF52833">
    <property type="entry name" value="Thioredoxin-like"/>
    <property type="match status" value="1"/>
</dbReference>
<dbReference type="PROSITE" id="PS00194">
    <property type="entry name" value="THIOREDOXIN_1"/>
    <property type="match status" value="1"/>
</dbReference>
<feature type="domain" description="Thioredoxin" evidence="1">
    <location>
        <begin position="18"/>
        <end position="166"/>
    </location>
</feature>
<accession>A0A3B0VQ52</accession>
<evidence type="ECO:0000313" key="2">
    <source>
        <dbReference type="EMBL" id="VAW45778.1"/>
    </source>
</evidence>
<organism evidence="2">
    <name type="scientific">hydrothermal vent metagenome</name>
    <dbReference type="NCBI Taxonomy" id="652676"/>
    <lineage>
        <taxon>unclassified sequences</taxon>
        <taxon>metagenomes</taxon>
        <taxon>ecological metagenomes</taxon>
    </lineage>
</organism>
<evidence type="ECO:0000259" key="1">
    <source>
        <dbReference type="PROSITE" id="PS51352"/>
    </source>
</evidence>
<dbReference type="InterPro" id="IPR013766">
    <property type="entry name" value="Thioredoxin_domain"/>
</dbReference>
<proteinExistence type="predicted"/>
<dbReference type="InterPro" id="IPR000866">
    <property type="entry name" value="AhpC/TSA"/>
</dbReference>
<dbReference type="Gene3D" id="3.40.30.10">
    <property type="entry name" value="Glutaredoxin"/>
    <property type="match status" value="1"/>
</dbReference>
<dbReference type="InterPro" id="IPR017937">
    <property type="entry name" value="Thioredoxin_CS"/>
</dbReference>
<dbReference type="InterPro" id="IPR036249">
    <property type="entry name" value="Thioredoxin-like_sf"/>
</dbReference>
<sequence length="192" mass="21752">MKSSVFNMFMFTVLLSLCALSATAYSAELKEDVKFIDLDGNESMLSDYKGKWVIVNLWATWCPPCLVEIPDLIMFHEEHKDKNAIVIGVNYEDIAISKVKRFAKEQMINFPIVRFEGKMDGINSPFGRVYGLPATYMVAPDGQVVAARTGMVDQKMLENFMNKYTEMNAVEEVKSTEKITGKHADKGKKEEE</sequence>
<dbReference type="AlphaFoldDB" id="A0A3B0VQ52"/>
<dbReference type="GO" id="GO:0016491">
    <property type="term" value="F:oxidoreductase activity"/>
    <property type="evidence" value="ECO:0007669"/>
    <property type="project" value="InterPro"/>
</dbReference>
<protein>
    <submittedName>
        <fullName evidence="2">Thioredoxin</fullName>
    </submittedName>
</protein>
<dbReference type="GO" id="GO:0016209">
    <property type="term" value="F:antioxidant activity"/>
    <property type="evidence" value="ECO:0007669"/>
    <property type="project" value="InterPro"/>
</dbReference>
<gene>
    <name evidence="2" type="ORF">MNBD_GAMMA03-440</name>
</gene>
<name>A0A3B0VQ52_9ZZZZ</name>
<dbReference type="CDD" id="cd02966">
    <property type="entry name" value="TlpA_like_family"/>
    <property type="match status" value="1"/>
</dbReference>
<dbReference type="PANTHER" id="PTHR42852:SF13">
    <property type="entry name" value="PROTEIN DIPZ"/>
    <property type="match status" value="1"/>
</dbReference>
<dbReference type="PANTHER" id="PTHR42852">
    <property type="entry name" value="THIOL:DISULFIDE INTERCHANGE PROTEIN DSBE"/>
    <property type="match status" value="1"/>
</dbReference>
<reference evidence="2" key="1">
    <citation type="submission" date="2018-06" db="EMBL/GenBank/DDBJ databases">
        <authorList>
            <person name="Zhirakovskaya E."/>
        </authorList>
    </citation>
    <scope>NUCLEOTIDE SEQUENCE</scope>
</reference>
<dbReference type="InterPro" id="IPR050553">
    <property type="entry name" value="Thioredoxin_ResA/DsbE_sf"/>
</dbReference>
<dbReference type="PROSITE" id="PS51352">
    <property type="entry name" value="THIOREDOXIN_2"/>
    <property type="match status" value="1"/>
</dbReference>